<feature type="chain" id="PRO_5027030685" description="Lipoprotein" evidence="2">
    <location>
        <begin position="21"/>
        <end position="141"/>
    </location>
</feature>
<dbReference type="AlphaFoldDB" id="A0A6J4PA74"/>
<dbReference type="EMBL" id="CADCUQ010000513">
    <property type="protein sequence ID" value="CAA9410500.1"/>
    <property type="molecule type" value="Genomic_DNA"/>
</dbReference>
<organism evidence="3">
    <name type="scientific">uncultured Phycisphaerae bacterium</name>
    <dbReference type="NCBI Taxonomy" id="904963"/>
    <lineage>
        <taxon>Bacteria</taxon>
        <taxon>Pseudomonadati</taxon>
        <taxon>Planctomycetota</taxon>
        <taxon>Phycisphaerae</taxon>
        <taxon>environmental samples</taxon>
    </lineage>
</organism>
<evidence type="ECO:0008006" key="4">
    <source>
        <dbReference type="Google" id="ProtNLM"/>
    </source>
</evidence>
<name>A0A6J4PA74_9BACT</name>
<proteinExistence type="predicted"/>
<dbReference type="PROSITE" id="PS51257">
    <property type="entry name" value="PROKAR_LIPOPROTEIN"/>
    <property type="match status" value="1"/>
</dbReference>
<evidence type="ECO:0000256" key="1">
    <source>
        <dbReference type="SAM" id="MobiDB-lite"/>
    </source>
</evidence>
<evidence type="ECO:0000313" key="3">
    <source>
        <dbReference type="EMBL" id="CAA9410500.1"/>
    </source>
</evidence>
<accession>A0A6J4PA74</accession>
<sequence>MIASRLSLPLLLLSFTLASGCGPREPRESRDVAGARVEVNPPNSEAFVKKVNSVQPGTPKAAVVEALGEPDERRVGTVNATPEPGPTERLAELATPGTQYEQWVYKRGDSHYHVFFTRAPRGSRAGAEVLTVKSMPKDAVY</sequence>
<gene>
    <name evidence="3" type="ORF">AVDCRST_MAG64-2293</name>
</gene>
<reference evidence="3" key="1">
    <citation type="submission" date="2020-02" db="EMBL/GenBank/DDBJ databases">
        <authorList>
            <person name="Meier V. D."/>
        </authorList>
    </citation>
    <scope>NUCLEOTIDE SEQUENCE</scope>
    <source>
        <strain evidence="3">AVDCRST_MAG64</strain>
    </source>
</reference>
<keyword evidence="2" id="KW-0732">Signal</keyword>
<evidence type="ECO:0000256" key="2">
    <source>
        <dbReference type="SAM" id="SignalP"/>
    </source>
</evidence>
<feature type="region of interest" description="Disordered" evidence="1">
    <location>
        <begin position="68"/>
        <end position="90"/>
    </location>
</feature>
<feature type="signal peptide" evidence="2">
    <location>
        <begin position="1"/>
        <end position="20"/>
    </location>
</feature>
<protein>
    <recommendedName>
        <fullName evidence="4">Lipoprotein</fullName>
    </recommendedName>
</protein>